<comment type="caution">
    <text evidence="1">The sequence shown here is derived from an EMBL/GenBank/DDBJ whole genome shotgun (WGS) entry which is preliminary data.</text>
</comment>
<sequence length="191" mass="21619">MDAWYKDPTSNASPFVIVGGQEDGPSERQIVDELKKAEVEEARAGHAPLLEGTKTVVAFIKAGLQLQHIQRKIQATLKSKTLTADRASQVQELRVSFLKQLRSFQHLQLTYMPGIETLREADDAKRDVNEPECQPEYIKLYLPSDLTAEQRRSITLSRVIETEARVRCGQCADALVTLRTRLYRNAYDMVS</sequence>
<dbReference type="AlphaFoldDB" id="A0A8H6TE70"/>
<dbReference type="RefSeq" id="XP_037225848.1">
    <property type="nucleotide sequence ID" value="XM_037357938.1"/>
</dbReference>
<evidence type="ECO:0000313" key="1">
    <source>
        <dbReference type="EMBL" id="KAF7315825.1"/>
    </source>
</evidence>
<dbReference type="OrthoDB" id="3257768at2759"/>
<name>A0A8H6TE70_9AGAR</name>
<gene>
    <name evidence="1" type="ORF">MIND_00098700</name>
</gene>
<protein>
    <submittedName>
        <fullName evidence="1">CxC2 domain-containing protein</fullName>
    </submittedName>
</protein>
<organism evidence="1 2">
    <name type="scientific">Mycena indigotica</name>
    <dbReference type="NCBI Taxonomy" id="2126181"/>
    <lineage>
        <taxon>Eukaryota</taxon>
        <taxon>Fungi</taxon>
        <taxon>Dikarya</taxon>
        <taxon>Basidiomycota</taxon>
        <taxon>Agaricomycotina</taxon>
        <taxon>Agaricomycetes</taxon>
        <taxon>Agaricomycetidae</taxon>
        <taxon>Agaricales</taxon>
        <taxon>Marasmiineae</taxon>
        <taxon>Mycenaceae</taxon>
        <taxon>Mycena</taxon>
    </lineage>
</organism>
<keyword evidence="2" id="KW-1185">Reference proteome</keyword>
<accession>A0A8H6TE70</accession>
<evidence type="ECO:0000313" key="2">
    <source>
        <dbReference type="Proteomes" id="UP000636479"/>
    </source>
</evidence>
<dbReference type="Proteomes" id="UP000636479">
    <property type="component" value="Unassembled WGS sequence"/>
</dbReference>
<dbReference type="GeneID" id="59340454"/>
<proteinExistence type="predicted"/>
<dbReference type="EMBL" id="JACAZF010000001">
    <property type="protein sequence ID" value="KAF7315825.1"/>
    <property type="molecule type" value="Genomic_DNA"/>
</dbReference>
<reference evidence="1" key="1">
    <citation type="submission" date="2020-05" db="EMBL/GenBank/DDBJ databases">
        <title>Mycena genomes resolve the evolution of fungal bioluminescence.</title>
        <authorList>
            <person name="Tsai I.J."/>
        </authorList>
    </citation>
    <scope>NUCLEOTIDE SEQUENCE</scope>
    <source>
        <strain evidence="1">171206Taipei</strain>
    </source>
</reference>